<keyword evidence="1" id="KW-1133">Transmembrane helix</keyword>
<reference evidence="2" key="1">
    <citation type="submission" date="2014-11" db="EMBL/GenBank/DDBJ databases">
        <authorList>
            <person name="Amaro Gonzalez C."/>
        </authorList>
    </citation>
    <scope>NUCLEOTIDE SEQUENCE</scope>
</reference>
<organism evidence="2">
    <name type="scientific">Anguilla anguilla</name>
    <name type="common">European freshwater eel</name>
    <name type="synonym">Muraena anguilla</name>
    <dbReference type="NCBI Taxonomy" id="7936"/>
    <lineage>
        <taxon>Eukaryota</taxon>
        <taxon>Metazoa</taxon>
        <taxon>Chordata</taxon>
        <taxon>Craniata</taxon>
        <taxon>Vertebrata</taxon>
        <taxon>Euteleostomi</taxon>
        <taxon>Actinopterygii</taxon>
        <taxon>Neopterygii</taxon>
        <taxon>Teleostei</taxon>
        <taxon>Anguilliformes</taxon>
        <taxon>Anguillidae</taxon>
        <taxon>Anguilla</taxon>
    </lineage>
</organism>
<accession>A0A0E9WLN1</accession>
<evidence type="ECO:0000313" key="2">
    <source>
        <dbReference type="EMBL" id="JAH90378.1"/>
    </source>
</evidence>
<evidence type="ECO:0000256" key="1">
    <source>
        <dbReference type="SAM" id="Phobius"/>
    </source>
</evidence>
<keyword evidence="1" id="KW-0472">Membrane</keyword>
<protein>
    <submittedName>
        <fullName evidence="2">Uncharacterized protein</fullName>
    </submittedName>
</protein>
<dbReference type="EMBL" id="GBXM01018199">
    <property type="protein sequence ID" value="JAH90378.1"/>
    <property type="molecule type" value="Transcribed_RNA"/>
</dbReference>
<dbReference type="AlphaFoldDB" id="A0A0E9WLN1"/>
<proteinExistence type="predicted"/>
<feature type="transmembrane region" description="Helical" evidence="1">
    <location>
        <begin position="59"/>
        <end position="78"/>
    </location>
</feature>
<reference evidence="2" key="2">
    <citation type="journal article" date="2015" name="Fish Shellfish Immunol.">
        <title>Early steps in the European eel (Anguilla anguilla)-Vibrio vulnificus interaction in the gills: Role of the RtxA13 toxin.</title>
        <authorList>
            <person name="Callol A."/>
            <person name="Pajuelo D."/>
            <person name="Ebbesson L."/>
            <person name="Teles M."/>
            <person name="MacKenzie S."/>
            <person name="Amaro C."/>
        </authorList>
    </citation>
    <scope>NUCLEOTIDE SEQUENCE</scope>
</reference>
<keyword evidence="1" id="KW-0812">Transmembrane</keyword>
<sequence>MIHHILLLYESADIMSSLSANYTHCMLYKLNYRIADTISLHWNVANLKIYFKQFIGKKLNFVCVYIYTMSFIMFGTNIKF</sequence>
<name>A0A0E9WLN1_ANGAN</name>